<feature type="compositionally biased region" description="Low complexity" evidence="1">
    <location>
        <begin position="21"/>
        <end position="30"/>
    </location>
</feature>
<evidence type="ECO:0000313" key="2">
    <source>
        <dbReference type="EMBL" id="KAK3944755.1"/>
    </source>
</evidence>
<dbReference type="EMBL" id="MU853757">
    <property type="protein sequence ID" value="KAK3944755.1"/>
    <property type="molecule type" value="Genomic_DNA"/>
</dbReference>
<feature type="compositionally biased region" description="Basic and acidic residues" evidence="1">
    <location>
        <begin position="35"/>
        <end position="48"/>
    </location>
</feature>
<name>A0AAN6NFD1_9PEZI</name>
<dbReference type="Proteomes" id="UP001303473">
    <property type="component" value="Unassembled WGS sequence"/>
</dbReference>
<keyword evidence="3" id="KW-1185">Reference proteome</keyword>
<accession>A0AAN6NFD1</accession>
<feature type="region of interest" description="Disordered" evidence="1">
    <location>
        <begin position="1"/>
        <end position="112"/>
    </location>
</feature>
<proteinExistence type="predicted"/>
<protein>
    <submittedName>
        <fullName evidence="2">Uncharacterized protein</fullName>
    </submittedName>
</protein>
<evidence type="ECO:0000313" key="3">
    <source>
        <dbReference type="Proteomes" id="UP001303473"/>
    </source>
</evidence>
<organism evidence="2 3">
    <name type="scientific">Diplogelasinospora grovesii</name>
    <dbReference type="NCBI Taxonomy" id="303347"/>
    <lineage>
        <taxon>Eukaryota</taxon>
        <taxon>Fungi</taxon>
        <taxon>Dikarya</taxon>
        <taxon>Ascomycota</taxon>
        <taxon>Pezizomycotina</taxon>
        <taxon>Sordariomycetes</taxon>
        <taxon>Sordariomycetidae</taxon>
        <taxon>Sordariales</taxon>
        <taxon>Diplogelasinosporaceae</taxon>
        <taxon>Diplogelasinospora</taxon>
    </lineage>
</organism>
<dbReference type="AlphaFoldDB" id="A0AAN6NFD1"/>
<comment type="caution">
    <text evidence="2">The sequence shown here is derived from an EMBL/GenBank/DDBJ whole genome shotgun (WGS) entry which is preliminary data.</text>
</comment>
<gene>
    <name evidence="2" type="ORF">QBC46DRAFT_145359</name>
</gene>
<sequence length="406" mass="46073">MRQIKVISGDVVALTESRYVPTSSPSTSESLSEDVEIRLQLERTDEATVNKGPTLILGHENPPFTRNGAGAGSEETRKRKRDDDDDGTDDDIARKRKKGDDEDSTNDNWDGYGSVPDVLDEYTQFVAGLDGSSTWNEEQRKLYKLLYMRGQHPMIPSWWSFHFMMWGINPDVYAPVDSQKRVAIRALGNEVVAAKALESLFYLSQMVADYEEIGCQDKIAPTVAKTLQKYIKWAHQDAGVDELELHPIILVEQYNPGEFRGKSKNDDDKDDVDHFLLTDIERQERFTKAVSTDLQERLSGLGQLWRQYFCDEGDKGDYTAKKPPTLYAFAVVQHIVMLVSQDASDSSNPIVVTEQVRLNDRGQWLWNALSIALPVNMVRDALHSMWTRDVDVRPSVEKPQNDDPDI</sequence>
<reference evidence="3" key="1">
    <citation type="journal article" date="2023" name="Mol. Phylogenet. Evol.">
        <title>Genome-scale phylogeny and comparative genomics of the fungal order Sordariales.</title>
        <authorList>
            <person name="Hensen N."/>
            <person name="Bonometti L."/>
            <person name="Westerberg I."/>
            <person name="Brannstrom I.O."/>
            <person name="Guillou S."/>
            <person name="Cros-Aarteil S."/>
            <person name="Calhoun S."/>
            <person name="Haridas S."/>
            <person name="Kuo A."/>
            <person name="Mondo S."/>
            <person name="Pangilinan J."/>
            <person name="Riley R."/>
            <person name="LaButti K."/>
            <person name="Andreopoulos B."/>
            <person name="Lipzen A."/>
            <person name="Chen C."/>
            <person name="Yan M."/>
            <person name="Daum C."/>
            <person name="Ng V."/>
            <person name="Clum A."/>
            <person name="Steindorff A."/>
            <person name="Ohm R.A."/>
            <person name="Martin F."/>
            <person name="Silar P."/>
            <person name="Natvig D.O."/>
            <person name="Lalanne C."/>
            <person name="Gautier V."/>
            <person name="Ament-Velasquez S.L."/>
            <person name="Kruys A."/>
            <person name="Hutchinson M.I."/>
            <person name="Powell A.J."/>
            <person name="Barry K."/>
            <person name="Miller A.N."/>
            <person name="Grigoriev I.V."/>
            <person name="Debuchy R."/>
            <person name="Gladieux P."/>
            <person name="Hiltunen Thoren M."/>
            <person name="Johannesson H."/>
        </authorList>
    </citation>
    <scope>NUCLEOTIDE SEQUENCE [LARGE SCALE GENOMIC DNA]</scope>
    <source>
        <strain evidence="3">CBS 340.73</strain>
    </source>
</reference>
<evidence type="ECO:0000256" key="1">
    <source>
        <dbReference type="SAM" id="MobiDB-lite"/>
    </source>
</evidence>